<dbReference type="Pfam" id="PF02259">
    <property type="entry name" value="FAT"/>
    <property type="match status" value="1"/>
</dbReference>
<proteinExistence type="predicted"/>
<keyword evidence="3" id="KW-0597">Phosphoprotein</keyword>
<feature type="domain" description="FATC" evidence="6">
    <location>
        <begin position="2846"/>
        <end position="2878"/>
    </location>
</feature>
<evidence type="ECO:0000313" key="8">
    <source>
        <dbReference type="Proteomes" id="UP001141327"/>
    </source>
</evidence>
<feature type="region of interest" description="Disordered" evidence="4">
    <location>
        <begin position="345"/>
        <end position="365"/>
    </location>
</feature>
<dbReference type="InterPro" id="IPR036940">
    <property type="entry name" value="PI3/4_kinase_cat_sf"/>
</dbReference>
<dbReference type="SMART" id="SM01344">
    <property type="entry name" value="NUC194"/>
    <property type="match status" value="1"/>
</dbReference>
<evidence type="ECO:0000259" key="6">
    <source>
        <dbReference type="PROSITE" id="PS51190"/>
    </source>
</evidence>
<dbReference type="PANTHER" id="PTHR11139">
    <property type="entry name" value="ATAXIA TELANGIECTASIA MUTATED ATM -RELATED"/>
    <property type="match status" value="1"/>
</dbReference>
<evidence type="ECO:0000313" key="7">
    <source>
        <dbReference type="EMBL" id="KAJ4461737.1"/>
    </source>
</evidence>
<keyword evidence="8" id="KW-1185">Reference proteome</keyword>
<dbReference type="PROSITE" id="PS51190">
    <property type="entry name" value="FATC"/>
    <property type="match status" value="1"/>
</dbReference>
<sequence length="2878" mass="314216">MHLGHGVSPDMRGGATGRLVGPEAIDLRGRYLVLLTRLLALDLGPRRGYLQLLDTSQRGDEAAALRLQALELLRVFLVHVPAELPPLGPDPKGAPPAALPVLGAGRVAFGEVVKRHVQACVLADFPLRSTDLTPGTPPHTRYVALLECLLETLVGAQSLAVLEPLFVVLREEAHTCLSRINWALQRFVGSLNSAGLLAAFGAAAGHFRDGRLPLDLRVAVLERVGLPLLARMGAPVAQQALDGVAPEALAALKAPMAPMPGLGPSRCAPAPASVAPPLGHPADLSGPRNEALQLRAAYFRLMQGAYGALGAEGLAHLTRAIYGPQAKGSELTKDMMALTERAKAERCRHPKAHPERHGTMGLLGGQPRLPATDGRVLFRYHSAAWCCLAEVIMATQSLSKFYNVFLFKEGRDGDLLWNCLIDPTVTYSFTALTQFSAATSTLAGIRQAAADKPAPSPGPGADESEAEGSEGADSPSPVPRYLGTQYLEGSSLTAELPYMGSFFGATQLVTPAMLANAPRMLEQQQSHQQQPAAPKEGRLEADHLNQLPCMGTLVRVIDKMAALPDAPHPPPPVRQAACHPASTPSEYALPHPPSEYALPHPPSEHALPHPCPAFPGGFRAHRLVAGCANRARVVAGAVLTQPERYHLNAQLLVAKLIVNRPAAFEPYAAHWVEPLIALITSPTNGGKGLHYMARDLCLVLLRWEKAPLPTGPAASRLVEHIMKNIPNEHKARTPSTWPPRLPAWPLCCLTSAWILAGIVKSNLEILKLFVERWRAILAAKRRIVHRYLTFRPPPGGMDAHHDEAMTRTFKGAGLQIMGVLLANGLPPYDIREAAGDFNETRLYEGLVRCIDYDKREVAQPQPQTFRPDCCHPVYEAAGEVCGMALKNLSAPEAGPEAALSRGRLTEALNAQVRRPEEGRPLRPRGRFTRFRRFCLGALGRAQLVQMYSGERYDRFLTTLHMVGLHWQPFLDEYLPRCMELLGRVYGLFLAKALQILAWRLGAVADEPPAAGREGGSQEEAPAPRRAPPPPNAKLEQVRAEFGPTVRPHIGALLSRRDEQVQALAVAVLEKALPKMPPADRTALLDAVFPMLVSNLRGHPSVRCRAAFYSLLKRLYDLLPHGSDDPQAPLLAAIRQHLLEGLLDDAEPIRAGLFEFWDGGGRLAEEPLGRAMDLLSHRMYAPTAERRYLHYAGPLLLALCSRSGDYESPLFDPLTANATWRPLPIEAVASATDATRTGAPAGAVGTPLFHPLHLQQQGVRTPSRPLPPPALRPCPRLPSAPFGFLTSMPSSGFLAHVRVVWSGRAVGGAQILENATQMGLVRATQAASFTATQSALDELNTSTMLFSLGPATLESATLGAGAGSMQIEGLEGPQARRRPLAGDIPAAEQGPLAHVVRRFAARPESSTQSLIIRRQAQLKRSREAYLQRQREGRHTRVVMYRHYRTGELPDIQFKPRELVVPLQALAKRDATFARLLFVSLVRAVYEWACKSQKAATRERTASRLYEHIHFLLQQSAAEGSPHDPAFVGALQGLCLELNFATLDPDTVLLSAARSSNHQAGVLLLERRLEDARADTGPEGDQVRDTVHAHLGHLYKALGEEDVLRGLAHRVARQELTRQAIDTELSGDYNAALLLYHSALERQQGHEQSAFESDTLYAGYLKCYAQLTRWDDLGAQVLDEVAGDPTKFLAEEYRHALLGYFIRSHLYEPQRFEALADFVRQAQARGQLGLVQEHHAAELALVAVAQEEFDRARQYVRTAQGQILDQWAALHPLATHARRCLLQQIQRIGELDEALDFAASCSAQAPEVAKARFLRMVETWAGRWPSTALDGTEVWTDLMSSRTIIIEALVKRFQPILYAVPAPPDEAEPAAGGGSSAVGGAPSLSRAEVEGALFHGRATMLRLVGDCARKQRNFAVAAKYLRLCQAAFKMGLRLGGAAFARAAGVAPATGTAKEDRPMDFGFLRSFVKLHVAKAAALPPGRTQLTALTSLADYLARYPPGKLAREPTKRLAFMRYRGKVLARLATALDALPADLPPGHAARASDHHCLAARMHARCAMGPAAGGSVDAEGHGGEGEATPPAEVLPALTCAQARAQATDRWAEAHQCFRQAAGMVEAAPEQLQEAAKLHVQYGLFCAAWLARLEAAQPAAPAAKAQADECARTLVTSLLRALELGSFLARDRFPKALDTAAEHPTTHALFAAHMATEYPQAVCTSPFRISSEDLDPDSPIVQSLRGLLALPPMDRLVTELERLTHPQLRCKDWLGLIITALKEKNYGRATELRTRMMEDLFDDLDPAKGPTSPLPPPPLASILPAAVWARQCGWAAVGVGDDARGCRQLGFPSGRLADPRTDVAFGKAERSGMVSLFGRAAEFTERNSGTKVLEGIMAAANGMGAKMGAAKKTILEAGGHFPLQELSPWLADYDLTNAAEAIEVPGQYRGGRSQPRPELHAKVAGFDRDLLVLNSMRVPKRLTVRGDDEAERMFLVKGGEDLRLDQRIEQLFAIMNDIFRQDPAAAQRRLHLTDYSPGAAHPLKRIIEERQRPADVPILSPTKGPNFEYDAFVERMAKRNPKAKDLGAPQKVREMNKVARRRDVVDMMTRIAASFKPDHLKRGVMSMASSAESYLLIRNNFVRSLGTASIASYICGIGDRHLDNFLLDQESGRMVLIDFGYAFGTSLGLPAPEMMPFRLTRQFHPDPRAPDRAPDLTHGSDPQLTHRHPWLQTEFCQPLGPEGLLKHTMVHALGALHERREVLLAAMEVFVSEPIVDWTKFLNKDKAMEVGDDVPLPEWYAGQRVDLTRRKLDLHNPRAVMQTELEYSTHWSDRALGAALADVIRGDPERNLRARLGDRCASVGEQVDCLLDQATDDNVIGRAWKGWCSWL</sequence>
<dbReference type="PANTHER" id="PTHR11139:SF68">
    <property type="entry name" value="DNA-DEPENDENT PROTEIN KINASE CATALYTIC SUBUNIT"/>
    <property type="match status" value="1"/>
</dbReference>
<dbReference type="InterPro" id="IPR003151">
    <property type="entry name" value="PIK-rel_kinase_FAT"/>
</dbReference>
<dbReference type="SMART" id="SM01343">
    <property type="entry name" value="FATC"/>
    <property type="match status" value="1"/>
</dbReference>
<protein>
    <recommendedName>
        <fullName evidence="2">DNA-dependent protein kinase catalytic subunit</fullName>
    </recommendedName>
</protein>
<dbReference type="InterPro" id="IPR011009">
    <property type="entry name" value="Kinase-like_dom_sf"/>
</dbReference>
<dbReference type="InterPro" id="IPR003152">
    <property type="entry name" value="FATC_dom"/>
</dbReference>
<dbReference type="SUPFAM" id="SSF48371">
    <property type="entry name" value="ARM repeat"/>
    <property type="match status" value="1"/>
</dbReference>
<feature type="domain" description="PI3K/PI4K catalytic" evidence="5">
    <location>
        <begin position="2453"/>
        <end position="2806"/>
    </location>
</feature>
<feature type="region of interest" description="Disordered" evidence="4">
    <location>
        <begin position="565"/>
        <end position="603"/>
    </location>
</feature>
<feature type="region of interest" description="Disordered" evidence="4">
    <location>
        <begin position="448"/>
        <end position="480"/>
    </location>
</feature>
<dbReference type="Pfam" id="PF02260">
    <property type="entry name" value="FATC"/>
    <property type="match status" value="1"/>
</dbReference>
<evidence type="ECO:0000256" key="3">
    <source>
        <dbReference type="ARBA" id="ARBA00022553"/>
    </source>
</evidence>
<feature type="compositionally biased region" description="Basic and acidic residues" evidence="4">
    <location>
        <begin position="345"/>
        <end position="358"/>
    </location>
</feature>
<comment type="caution">
    <text evidence="7">The sequence shown here is derived from an EMBL/GenBank/DDBJ whole genome shotgun (WGS) entry which is preliminary data.</text>
</comment>
<dbReference type="PROSITE" id="PS50290">
    <property type="entry name" value="PI3_4_KINASE_3"/>
    <property type="match status" value="1"/>
</dbReference>
<feature type="region of interest" description="Disordered" evidence="4">
    <location>
        <begin position="2691"/>
        <end position="2711"/>
    </location>
</feature>
<dbReference type="InterPro" id="IPR050517">
    <property type="entry name" value="DDR_Repair_Kinase"/>
</dbReference>
<evidence type="ECO:0000256" key="4">
    <source>
        <dbReference type="SAM" id="MobiDB-lite"/>
    </source>
</evidence>
<dbReference type="Gene3D" id="1.10.1070.11">
    <property type="entry name" value="Phosphatidylinositol 3-/4-kinase, catalytic domain"/>
    <property type="match status" value="1"/>
</dbReference>
<dbReference type="InterPro" id="IPR016024">
    <property type="entry name" value="ARM-type_fold"/>
</dbReference>
<dbReference type="InterPro" id="IPR000403">
    <property type="entry name" value="PI3/4_kinase_cat_dom"/>
</dbReference>
<keyword evidence="7" id="KW-0418">Kinase</keyword>
<evidence type="ECO:0000256" key="1">
    <source>
        <dbReference type="ARBA" id="ARBA00004604"/>
    </source>
</evidence>
<organism evidence="7 8">
    <name type="scientific">Paratrimastix pyriformis</name>
    <dbReference type="NCBI Taxonomy" id="342808"/>
    <lineage>
        <taxon>Eukaryota</taxon>
        <taxon>Metamonada</taxon>
        <taxon>Preaxostyla</taxon>
        <taxon>Paratrimastigidae</taxon>
        <taxon>Paratrimastix</taxon>
    </lineage>
</organism>
<dbReference type="Pfam" id="PF08163">
    <property type="entry name" value="DNAPKcs_CC3"/>
    <property type="match status" value="2"/>
</dbReference>
<dbReference type="Proteomes" id="UP001141327">
    <property type="component" value="Unassembled WGS sequence"/>
</dbReference>
<reference evidence="7" key="1">
    <citation type="journal article" date="2022" name="bioRxiv">
        <title>Genomics of Preaxostyla Flagellates Illuminates Evolutionary Transitions and the Path Towards Mitochondrial Loss.</title>
        <authorList>
            <person name="Novak L.V.F."/>
            <person name="Treitli S.C."/>
            <person name="Pyrih J."/>
            <person name="Halakuc P."/>
            <person name="Pipaliya S.V."/>
            <person name="Vacek V."/>
            <person name="Brzon O."/>
            <person name="Soukal P."/>
            <person name="Eme L."/>
            <person name="Dacks J.B."/>
            <person name="Karnkowska A."/>
            <person name="Elias M."/>
            <person name="Hampl V."/>
        </authorList>
    </citation>
    <scope>NUCLEOTIDE SEQUENCE</scope>
    <source>
        <strain evidence="7">RCP-MX</strain>
    </source>
</reference>
<dbReference type="Pfam" id="PF19704">
    <property type="entry name" value="DNAPKcs_CC5"/>
    <property type="match status" value="3"/>
</dbReference>
<dbReference type="SUPFAM" id="SSF56112">
    <property type="entry name" value="Protein kinase-like (PK-like)"/>
    <property type="match status" value="1"/>
</dbReference>
<evidence type="ECO:0000256" key="2">
    <source>
        <dbReference type="ARBA" id="ARBA00018077"/>
    </source>
</evidence>
<feature type="region of interest" description="Disordered" evidence="4">
    <location>
        <begin position="1007"/>
        <end position="1032"/>
    </location>
</feature>
<feature type="compositionally biased region" description="Basic and acidic residues" evidence="4">
    <location>
        <begin position="2691"/>
        <end position="2702"/>
    </location>
</feature>
<comment type="subcellular location">
    <subcellularLocation>
        <location evidence="1">Nucleus</location>
        <location evidence="1">Nucleolus</location>
    </subcellularLocation>
</comment>
<evidence type="ECO:0000259" key="5">
    <source>
        <dbReference type="PROSITE" id="PS50290"/>
    </source>
</evidence>
<dbReference type="GO" id="GO:0016301">
    <property type="term" value="F:kinase activity"/>
    <property type="evidence" value="ECO:0007669"/>
    <property type="project" value="UniProtKB-KW"/>
</dbReference>
<dbReference type="Pfam" id="PF00454">
    <property type="entry name" value="PI3_PI4_kinase"/>
    <property type="match status" value="1"/>
</dbReference>
<dbReference type="Gene3D" id="3.30.1010.10">
    <property type="entry name" value="Phosphatidylinositol 3-kinase Catalytic Subunit, Chain A, domain 4"/>
    <property type="match status" value="1"/>
</dbReference>
<gene>
    <name evidence="7" type="ORF">PAPYR_1873</name>
</gene>
<keyword evidence="7" id="KW-0808">Transferase</keyword>
<dbReference type="InterPro" id="IPR045581">
    <property type="entry name" value="DNAPKcs_CC5"/>
</dbReference>
<dbReference type="InterPro" id="IPR012582">
    <property type="entry name" value="DNAPKcs_CC3"/>
</dbReference>
<name>A0ABQ8UT79_9EUKA</name>
<dbReference type="SMART" id="SM00146">
    <property type="entry name" value="PI3Kc"/>
    <property type="match status" value="1"/>
</dbReference>
<accession>A0ABQ8UT79</accession>
<dbReference type="EMBL" id="JAPMOS010000006">
    <property type="protein sequence ID" value="KAJ4461737.1"/>
    <property type="molecule type" value="Genomic_DNA"/>
</dbReference>